<evidence type="ECO:0000313" key="3">
    <source>
        <dbReference type="Proteomes" id="UP000240542"/>
    </source>
</evidence>
<keyword evidence="3" id="KW-1185">Reference proteome</keyword>
<dbReference type="AlphaFoldDB" id="A0A2P8CUU5"/>
<comment type="caution">
    <text evidence="2">The sequence shown here is derived from an EMBL/GenBank/DDBJ whole genome shotgun (WGS) entry which is preliminary data.</text>
</comment>
<proteinExistence type="predicted"/>
<reference evidence="2 3" key="1">
    <citation type="submission" date="2018-03" db="EMBL/GenBank/DDBJ databases">
        <title>Genomic Encyclopedia of Archaeal and Bacterial Type Strains, Phase II (KMG-II): from individual species to whole genera.</title>
        <authorList>
            <person name="Goeker M."/>
        </authorList>
    </citation>
    <scope>NUCLEOTIDE SEQUENCE [LARGE SCALE GENOMIC DNA]</scope>
    <source>
        <strain evidence="2 3">DSM 45312</strain>
    </source>
</reference>
<gene>
    <name evidence="2" type="ORF">CLV63_12914</name>
</gene>
<evidence type="ECO:0000259" key="1">
    <source>
        <dbReference type="Pfam" id="PF03551"/>
    </source>
</evidence>
<organism evidence="2 3">
    <name type="scientific">Murinocardiopsis flavida</name>
    <dbReference type="NCBI Taxonomy" id="645275"/>
    <lineage>
        <taxon>Bacteria</taxon>
        <taxon>Bacillati</taxon>
        <taxon>Actinomycetota</taxon>
        <taxon>Actinomycetes</taxon>
        <taxon>Streptosporangiales</taxon>
        <taxon>Nocardiopsidaceae</taxon>
        <taxon>Murinocardiopsis</taxon>
    </lineage>
</organism>
<dbReference type="EMBL" id="PYGA01000029">
    <property type="protein sequence ID" value="PSK88728.1"/>
    <property type="molecule type" value="Genomic_DNA"/>
</dbReference>
<dbReference type="InterPro" id="IPR036388">
    <property type="entry name" value="WH-like_DNA-bd_sf"/>
</dbReference>
<dbReference type="Pfam" id="PF03551">
    <property type="entry name" value="PadR"/>
    <property type="match status" value="1"/>
</dbReference>
<dbReference type="InterPro" id="IPR005149">
    <property type="entry name" value="Tscrpt_reg_PadR_N"/>
</dbReference>
<name>A0A2P8CUU5_9ACTN</name>
<dbReference type="Gene3D" id="1.10.10.10">
    <property type="entry name" value="Winged helix-like DNA-binding domain superfamily/Winged helix DNA-binding domain"/>
    <property type="match status" value="1"/>
</dbReference>
<protein>
    <submittedName>
        <fullName evidence="2">PadR family transcriptional regulator</fullName>
    </submittedName>
</protein>
<dbReference type="SUPFAM" id="SSF46785">
    <property type="entry name" value="Winged helix' DNA-binding domain"/>
    <property type="match status" value="1"/>
</dbReference>
<dbReference type="InterPro" id="IPR036390">
    <property type="entry name" value="WH_DNA-bd_sf"/>
</dbReference>
<accession>A0A2P8CUU5</accession>
<evidence type="ECO:0000313" key="2">
    <source>
        <dbReference type="EMBL" id="PSK88728.1"/>
    </source>
</evidence>
<dbReference type="Proteomes" id="UP000240542">
    <property type="component" value="Unassembled WGS sequence"/>
</dbReference>
<sequence length="111" mass="12405">MHDVKITITVAKVLKAFLEDASAPRYGFDLMRDTQLASGTLYPILARLEKAEWLTSEFEDIDEEAEGRPARRFYTITANGASSARIGLAELHAQIWPGARRFRLGHQEGTA</sequence>
<dbReference type="RefSeq" id="WP_211301522.1">
    <property type="nucleotide sequence ID" value="NZ_PYGA01000029.1"/>
</dbReference>
<feature type="domain" description="Transcription regulator PadR N-terminal" evidence="1">
    <location>
        <begin position="24"/>
        <end position="82"/>
    </location>
</feature>